<dbReference type="Gene3D" id="1.10.10.10">
    <property type="entry name" value="Winged helix-like DNA-binding domain superfamily/Winged helix DNA-binding domain"/>
    <property type="match status" value="1"/>
</dbReference>
<keyword evidence="3" id="KW-0804">Transcription</keyword>
<dbReference type="Proteomes" id="UP000070299">
    <property type="component" value="Unassembled WGS sequence"/>
</dbReference>
<dbReference type="GO" id="GO:0043200">
    <property type="term" value="P:response to amino acid"/>
    <property type="evidence" value="ECO:0007669"/>
    <property type="project" value="TreeGrafter"/>
</dbReference>
<dbReference type="SUPFAM" id="SSF46785">
    <property type="entry name" value="Winged helix' DNA-binding domain"/>
    <property type="match status" value="1"/>
</dbReference>
<dbReference type="InterPro" id="IPR000485">
    <property type="entry name" value="AsnC-type_HTH_dom"/>
</dbReference>
<dbReference type="PRINTS" id="PR00033">
    <property type="entry name" value="HTHASNC"/>
</dbReference>
<proteinExistence type="predicted"/>
<gene>
    <name evidence="5" type="ORF">AX660_11845</name>
</gene>
<dbReference type="OrthoDB" id="9809462at2"/>
<dbReference type="PANTHER" id="PTHR30154">
    <property type="entry name" value="LEUCINE-RESPONSIVE REGULATORY PROTEIN"/>
    <property type="match status" value="1"/>
</dbReference>
<reference evidence="6" key="1">
    <citation type="submission" date="2016-02" db="EMBL/GenBank/DDBJ databases">
        <authorList>
            <person name="Schultz-Johansen M."/>
            <person name="Glaring M.A."/>
            <person name="Bech P.K."/>
            <person name="Stougaard P."/>
        </authorList>
    </citation>
    <scope>NUCLEOTIDE SEQUENCE [LARGE SCALE GENOMIC DNA]</scope>
    <source>
        <strain evidence="6">S66</strain>
    </source>
</reference>
<evidence type="ECO:0000259" key="4">
    <source>
        <dbReference type="PROSITE" id="PS50956"/>
    </source>
</evidence>
<dbReference type="AlphaFoldDB" id="A0A136A0W3"/>
<dbReference type="EMBL" id="LSNE01000005">
    <property type="protein sequence ID" value="KXI28878.1"/>
    <property type="molecule type" value="Genomic_DNA"/>
</dbReference>
<keyword evidence="1" id="KW-0805">Transcription regulation</keyword>
<dbReference type="RefSeq" id="WP_068375720.1">
    <property type="nucleotide sequence ID" value="NZ_LSNE01000005.1"/>
</dbReference>
<evidence type="ECO:0000313" key="6">
    <source>
        <dbReference type="Proteomes" id="UP000070299"/>
    </source>
</evidence>
<evidence type="ECO:0000256" key="1">
    <source>
        <dbReference type="ARBA" id="ARBA00023015"/>
    </source>
</evidence>
<dbReference type="InterPro" id="IPR019887">
    <property type="entry name" value="Tscrpt_reg_AsnC/Lrp_C"/>
</dbReference>
<name>A0A136A0W3_9ALTE</name>
<organism evidence="5 6">
    <name type="scientific">Paraglaciecola hydrolytica</name>
    <dbReference type="NCBI Taxonomy" id="1799789"/>
    <lineage>
        <taxon>Bacteria</taxon>
        <taxon>Pseudomonadati</taxon>
        <taxon>Pseudomonadota</taxon>
        <taxon>Gammaproteobacteria</taxon>
        <taxon>Alteromonadales</taxon>
        <taxon>Alteromonadaceae</taxon>
        <taxon>Paraglaciecola</taxon>
    </lineage>
</organism>
<dbReference type="Pfam" id="PF13404">
    <property type="entry name" value="HTH_AsnC-type"/>
    <property type="match status" value="1"/>
</dbReference>
<dbReference type="InterPro" id="IPR019888">
    <property type="entry name" value="Tscrpt_reg_AsnC-like"/>
</dbReference>
<dbReference type="Pfam" id="PF01037">
    <property type="entry name" value="AsnC_trans_reg"/>
    <property type="match status" value="1"/>
</dbReference>
<comment type="caution">
    <text evidence="5">The sequence shown here is derived from an EMBL/GenBank/DDBJ whole genome shotgun (WGS) entry which is preliminary data.</text>
</comment>
<evidence type="ECO:0000313" key="5">
    <source>
        <dbReference type="EMBL" id="KXI28878.1"/>
    </source>
</evidence>
<dbReference type="GO" id="GO:0043565">
    <property type="term" value="F:sequence-specific DNA binding"/>
    <property type="evidence" value="ECO:0007669"/>
    <property type="project" value="InterPro"/>
</dbReference>
<keyword evidence="6" id="KW-1185">Reference proteome</keyword>
<dbReference type="SMART" id="SM00344">
    <property type="entry name" value="HTH_ASNC"/>
    <property type="match status" value="1"/>
</dbReference>
<feature type="domain" description="HTH asnC-type" evidence="4">
    <location>
        <begin position="17"/>
        <end position="91"/>
    </location>
</feature>
<dbReference type="STRING" id="1799789.AX660_11845"/>
<dbReference type="InterPro" id="IPR036388">
    <property type="entry name" value="WH-like_DNA-bd_sf"/>
</dbReference>
<evidence type="ECO:0000256" key="3">
    <source>
        <dbReference type="ARBA" id="ARBA00023163"/>
    </source>
</evidence>
<dbReference type="SUPFAM" id="SSF54909">
    <property type="entry name" value="Dimeric alpha+beta barrel"/>
    <property type="match status" value="1"/>
</dbReference>
<dbReference type="PROSITE" id="PS50956">
    <property type="entry name" value="HTH_ASNC_2"/>
    <property type="match status" value="1"/>
</dbReference>
<dbReference type="InterPro" id="IPR036390">
    <property type="entry name" value="WH_DNA-bd_sf"/>
</dbReference>
<dbReference type="InterPro" id="IPR011008">
    <property type="entry name" value="Dimeric_a/b-barrel"/>
</dbReference>
<dbReference type="PANTHER" id="PTHR30154:SF53">
    <property type="entry name" value="HTH-TYPE TRANSCRIPTIONAL REGULATOR LRPC"/>
    <property type="match status" value="1"/>
</dbReference>
<protein>
    <submittedName>
        <fullName evidence="5">AsnC family transcriptional regulator</fullName>
    </submittedName>
</protein>
<dbReference type="GO" id="GO:0005829">
    <property type="term" value="C:cytosol"/>
    <property type="evidence" value="ECO:0007669"/>
    <property type="project" value="TreeGrafter"/>
</dbReference>
<keyword evidence="2" id="KW-0238">DNA-binding</keyword>
<dbReference type="Gene3D" id="3.30.70.920">
    <property type="match status" value="1"/>
</dbReference>
<accession>A0A136A0W3</accession>
<evidence type="ECO:0000256" key="2">
    <source>
        <dbReference type="ARBA" id="ARBA00023125"/>
    </source>
</evidence>
<sequence length="154" mass="17032">MTGLTSVTKQTKAPYLYDELDRELVSILRKDGRASISKLSEILHVSRGTIQNRLDRLLSSGAILGFTIRAHENVEEGAIRAIMMIEVVGKSTSQVIEKLRGIPELFKLHTTNGAWDLIAEIQTLSLGEFDQVLRVVRMIPGVLNSETSILLSST</sequence>